<gene>
    <name evidence="1" type="ORF">NCTC11647_01711</name>
</gene>
<dbReference type="OrthoDB" id="5915482at2"/>
<evidence type="ECO:0000313" key="1">
    <source>
        <dbReference type="EMBL" id="SPY28620.1"/>
    </source>
</evidence>
<sequence length="224" mass="24052">MATGYLTFLIPALLGAQLVFSLVLTKGEICPGQRGRVHKTLPVLLLGWIIATIAQPFAVLPFLALAFFTVKVKTGKTRDAGPIKALYGADVLAAFCWLLLLPSMTLAQTGLSLVSIVLFGALVGHLLLTQARTRLQAFHKILPFAGFASGILAVLCLCAHMMTLSEQQVSQLTGSFIAALVLLVASLLVWVGHILLHKTVNKWQLLVALALLILSGAIQLNLFY</sequence>
<organism evidence="1 2">
    <name type="scientific">Photobacterium damselae</name>
    <dbReference type="NCBI Taxonomy" id="38293"/>
    <lineage>
        <taxon>Bacteria</taxon>
        <taxon>Pseudomonadati</taxon>
        <taxon>Pseudomonadota</taxon>
        <taxon>Gammaproteobacteria</taxon>
        <taxon>Vibrionales</taxon>
        <taxon>Vibrionaceae</taxon>
        <taxon>Photobacterium</taxon>
    </lineage>
</organism>
<dbReference type="RefSeq" id="WP_005298678.1">
    <property type="nucleotide sequence ID" value="NZ_CP035780.1"/>
</dbReference>
<accession>A0A2T3QNG3</accession>
<dbReference type="EMBL" id="UATL01000001">
    <property type="protein sequence ID" value="SPY28620.1"/>
    <property type="molecule type" value="Genomic_DNA"/>
</dbReference>
<dbReference type="Proteomes" id="UP000251647">
    <property type="component" value="Unassembled WGS sequence"/>
</dbReference>
<proteinExistence type="predicted"/>
<name>A0A2T3QNG3_PHODM</name>
<evidence type="ECO:0000313" key="2">
    <source>
        <dbReference type="Proteomes" id="UP000251647"/>
    </source>
</evidence>
<dbReference type="AlphaFoldDB" id="A0A2T3QNG3"/>
<protein>
    <submittedName>
        <fullName evidence="1">Uncharacterized protein</fullName>
    </submittedName>
</protein>
<reference evidence="1 2" key="1">
    <citation type="submission" date="2018-06" db="EMBL/GenBank/DDBJ databases">
        <authorList>
            <consortium name="Pathogen Informatics"/>
            <person name="Doyle S."/>
        </authorList>
    </citation>
    <scope>NUCLEOTIDE SEQUENCE [LARGE SCALE GENOMIC DNA]</scope>
    <source>
        <strain evidence="1 2">NCTC11647</strain>
    </source>
</reference>